<evidence type="ECO:0000256" key="1">
    <source>
        <dbReference type="SAM" id="MobiDB-lite"/>
    </source>
</evidence>
<dbReference type="Proteomes" id="UP001437256">
    <property type="component" value="Unassembled WGS sequence"/>
</dbReference>
<proteinExistence type="predicted"/>
<feature type="region of interest" description="Disordered" evidence="1">
    <location>
        <begin position="106"/>
        <end position="127"/>
    </location>
</feature>
<gene>
    <name evidence="2" type="ORF">AAF712_015060</name>
</gene>
<dbReference type="EMBL" id="JBBXMP010000340">
    <property type="protein sequence ID" value="KAL0058272.1"/>
    <property type="molecule type" value="Genomic_DNA"/>
</dbReference>
<name>A0ABR2ZCR3_9AGAR</name>
<sequence length="324" mass="36233">MPSNVTNDENSRSRALRRRRIRRTGQPEDLATRPLPRKEPKLDQLDGGNPFADHTNVSDASSKKFVEKDEEGVGLWMEELELKEAMAEKQPHPETSNSLVHGSDLLRSGKFEETGPVPNRFSPELPNDEMRDLGSRFSDDTSNAGILEFPLKPISYTDMTAPVFTNPFGNPNESFRPLSPLYNDEYIDLPDVFLQPGGYTASVPQVSSSSAAVSPRGTEELDKSIERAILRSKAKEISPLNTSEMTPADRKVVRRIMFKHSQSRRQASSKYKPKLAAAFRARQREIKAGKASHSRPVVPPRPKKSFVTPYSQSGNLIWSVIRGC</sequence>
<reference evidence="2 3" key="1">
    <citation type="submission" date="2024-05" db="EMBL/GenBank/DDBJ databases">
        <title>A draft genome resource for the thread blight pathogen Marasmius tenuissimus strain MS-2.</title>
        <authorList>
            <person name="Yulfo-Soto G.E."/>
            <person name="Baruah I.K."/>
            <person name="Amoako-Attah I."/>
            <person name="Bukari Y."/>
            <person name="Meinhardt L.W."/>
            <person name="Bailey B.A."/>
            <person name="Cohen S.P."/>
        </authorList>
    </citation>
    <scope>NUCLEOTIDE SEQUENCE [LARGE SCALE GENOMIC DNA]</scope>
    <source>
        <strain evidence="2 3">MS-2</strain>
    </source>
</reference>
<evidence type="ECO:0000313" key="3">
    <source>
        <dbReference type="Proteomes" id="UP001437256"/>
    </source>
</evidence>
<feature type="compositionally biased region" description="Basic residues" evidence="1">
    <location>
        <begin position="14"/>
        <end position="23"/>
    </location>
</feature>
<feature type="region of interest" description="Disordered" evidence="1">
    <location>
        <begin position="284"/>
        <end position="306"/>
    </location>
</feature>
<comment type="caution">
    <text evidence="2">The sequence shown here is derived from an EMBL/GenBank/DDBJ whole genome shotgun (WGS) entry which is preliminary data.</text>
</comment>
<evidence type="ECO:0000313" key="2">
    <source>
        <dbReference type="EMBL" id="KAL0058272.1"/>
    </source>
</evidence>
<accession>A0ABR2ZCR3</accession>
<keyword evidence="3" id="KW-1185">Reference proteome</keyword>
<feature type="region of interest" description="Disordered" evidence="1">
    <location>
        <begin position="1"/>
        <end position="67"/>
    </location>
</feature>
<organism evidence="2 3">
    <name type="scientific">Marasmius tenuissimus</name>
    <dbReference type="NCBI Taxonomy" id="585030"/>
    <lineage>
        <taxon>Eukaryota</taxon>
        <taxon>Fungi</taxon>
        <taxon>Dikarya</taxon>
        <taxon>Basidiomycota</taxon>
        <taxon>Agaricomycotina</taxon>
        <taxon>Agaricomycetes</taxon>
        <taxon>Agaricomycetidae</taxon>
        <taxon>Agaricales</taxon>
        <taxon>Marasmiineae</taxon>
        <taxon>Marasmiaceae</taxon>
        <taxon>Marasmius</taxon>
    </lineage>
</organism>
<protein>
    <submittedName>
        <fullName evidence="2">Uncharacterized protein</fullName>
    </submittedName>
</protein>